<dbReference type="AlphaFoldDB" id="G8BA70"/>
<proteinExistence type="predicted"/>
<reference evidence="4" key="2">
    <citation type="journal article" date="2011" name="BMC Genomics">
        <title>Using RNA-seq to determine the transcriptional landscape and the hypoxic response of the pathogenic yeast Candida parapsilosis.</title>
        <authorList>
            <person name="Guida A."/>
            <person name="Lindstaedt C."/>
            <person name="Maguire S.L."/>
            <person name="Ding C."/>
            <person name="Higgins D.G."/>
            <person name="Corton N.J."/>
            <person name="Berriman M."/>
            <person name="Butler G."/>
        </authorList>
    </citation>
    <scope>GENOME REANNOTATION</scope>
    <source>
        <strain evidence="4">CDC 317 / ATCC MYA-4646</strain>
    </source>
</reference>
<accession>A0AAJ8W903</accession>
<evidence type="ECO:0000313" key="4">
    <source>
        <dbReference type="Proteomes" id="UP000005221"/>
    </source>
</evidence>
<sequence length="248" mass="28245">MSIFEETTEVVTDQLAVAVIHWLSEFLDSPLKADASPSTLTNPIVLFKLFKILLNKDDFKSEAFDTAIFANAYDVVNSETSTTVPLPMWLQIDVLNQSLVTHLKKHANSIHQLSKVDFYKLIILRDKKQIKALCQTLIVLGTFSSKMASRGQAFIEFLSEDDRMLLKRFDILQRDVDHKTQRQQFDSLTPTSINQGQIPLDTSADPDSNEACYVITEEELKAIEWECQVFNQVINKICCEKEQLHSST</sequence>
<dbReference type="EMBL" id="HE605205">
    <property type="protein sequence ID" value="CCE41943.1"/>
    <property type="molecule type" value="Genomic_DNA"/>
</dbReference>
<evidence type="ECO:0000313" key="2">
    <source>
        <dbReference type="EMBL" id="CCE41943.1"/>
    </source>
</evidence>
<reference evidence="4" key="1">
    <citation type="journal article" date="2009" name="Nature">
        <title>Evolution of pathogenicity and sexual reproduction in eight Candida genomes.</title>
        <authorList>
            <person name="Butler G."/>
            <person name="Rasmussen M.D."/>
            <person name="Lin M.F."/>
            <person name="Santos M.A."/>
            <person name="Sakthikumar S."/>
            <person name="Munro C.A."/>
            <person name="Rheinbay E."/>
            <person name="Grabherr M."/>
            <person name="Forche A."/>
            <person name="Reedy J.L."/>
            <person name="Agrafioti I."/>
            <person name="Arnaud M.B."/>
            <person name="Bates S."/>
            <person name="Brown A.J."/>
            <person name="Brunke S."/>
            <person name="Costanzo M.C."/>
            <person name="Fitzpatrick D.A."/>
            <person name="de Groot P.W."/>
            <person name="Harris D."/>
            <person name="Hoyer L.L."/>
            <person name="Hube B."/>
            <person name="Klis F.M."/>
            <person name="Kodira C."/>
            <person name="Lennard N."/>
            <person name="Logue M.E."/>
            <person name="Martin R."/>
            <person name="Neiman A.M."/>
            <person name="Nikolaou E."/>
            <person name="Quail M.A."/>
            <person name="Quinn J."/>
            <person name="Santos M.C."/>
            <person name="Schmitzberger F.F."/>
            <person name="Sherlock G."/>
            <person name="Shah P."/>
            <person name="Silverstein K.A."/>
            <person name="Skrzypek M.S."/>
            <person name="Soll D."/>
            <person name="Staggs R."/>
            <person name="Stansfield I."/>
            <person name="Stumpf M.P."/>
            <person name="Sudbery P.E."/>
            <person name="Srikantha T."/>
            <person name="Zeng Q."/>
            <person name="Berman J."/>
            <person name="Berriman M."/>
            <person name="Heitman J."/>
            <person name="Gow N.A."/>
            <person name="Lorenz M.C."/>
            <person name="Birren B.W."/>
            <person name="Kellis M."/>
            <person name="Cuomo C.A."/>
        </authorList>
    </citation>
    <scope>NUCLEOTIDE SEQUENCE [LARGE SCALE GENOMIC DNA]</scope>
    <source>
        <strain evidence="4">CDC 317 / ATCC MYA-4646</strain>
    </source>
</reference>
<name>G8BA70_CANPC</name>
<dbReference type="VEuPathDB" id="FungiDB:CPAR2_804920"/>
<dbReference type="Proteomes" id="UP000005221">
    <property type="component" value="Chromosome 8"/>
</dbReference>
<protein>
    <submittedName>
        <fullName evidence="2 3">Uncharacterized protein</fullName>
    </submittedName>
</protein>
<gene>
    <name evidence="1 2" type="ordered locus">CPAR2_804920</name>
</gene>
<evidence type="ECO:0000313" key="3">
    <source>
        <dbReference type="EnsemblFungi" id="CPAR2_804920-T-p1"/>
    </source>
</evidence>
<evidence type="ECO:0000313" key="1">
    <source>
        <dbReference type="CGD" id="CAL0000144219"/>
    </source>
</evidence>
<dbReference type="eggNOG" id="ENOG502RQCB">
    <property type="taxonomic scope" value="Eukaryota"/>
</dbReference>
<dbReference type="CGD" id="CAL0000144219">
    <property type="gene designation" value="CPAR2_804920"/>
</dbReference>
<reference evidence="2" key="3">
    <citation type="submission" date="2011-10" db="EMBL/GenBank/DDBJ databases">
        <title>Transcriptional landscape of the pathogenic yeast Candida parapsilosis.</title>
        <authorList>
            <person name="Guida A."/>
            <person name="Lindstaedt C."/>
            <person name="Maguire S.L."/>
            <person name="Ding C."/>
            <person name="Higgins D.G."/>
            <person name="Harris D."/>
            <person name="Berriman M."/>
            <person name="Butler G."/>
        </authorList>
    </citation>
    <scope>NUCLEOTIDE SEQUENCE</scope>
    <source>
        <strain evidence="2">CDC317</strain>
    </source>
</reference>
<organism evidence="2 4">
    <name type="scientific">Candida parapsilosis (strain CDC 317 / ATCC MYA-4646)</name>
    <name type="common">Yeast</name>
    <name type="synonym">Monilia parapsilosis</name>
    <dbReference type="NCBI Taxonomy" id="578454"/>
    <lineage>
        <taxon>Eukaryota</taxon>
        <taxon>Fungi</taxon>
        <taxon>Dikarya</taxon>
        <taxon>Ascomycota</taxon>
        <taxon>Saccharomycotina</taxon>
        <taxon>Pichiomycetes</taxon>
        <taxon>Debaryomycetaceae</taxon>
        <taxon>Candida/Lodderomyces clade</taxon>
        <taxon>Candida</taxon>
    </lineage>
</organism>
<dbReference type="EnsemblFungi" id="CPAR2_804920-T">
    <property type="protein sequence ID" value="CPAR2_804920-T-p1"/>
    <property type="gene ID" value="CPAR2_804920"/>
</dbReference>
<reference evidence="3" key="4">
    <citation type="submission" date="2025-05" db="UniProtKB">
        <authorList>
            <consortium name="EnsemblFungi"/>
        </authorList>
    </citation>
    <scope>IDENTIFICATION</scope>
</reference>
<accession>G8BA70</accession>
<keyword evidence="4" id="KW-1185">Reference proteome</keyword>